<accession>A0A7V6CMG4</accession>
<dbReference type="EMBL" id="DTHS01000007">
    <property type="protein sequence ID" value="HHR48098.1"/>
    <property type="molecule type" value="Genomic_DNA"/>
</dbReference>
<protein>
    <submittedName>
        <fullName evidence="1">Uncharacterized protein</fullName>
    </submittedName>
</protein>
<comment type="caution">
    <text evidence="1">The sequence shown here is derived from an EMBL/GenBank/DDBJ whole genome shotgun (WGS) entry which is preliminary data.</text>
</comment>
<dbReference type="AlphaFoldDB" id="A0A7V6CMG4"/>
<evidence type="ECO:0000313" key="1">
    <source>
        <dbReference type="EMBL" id="HHR48098.1"/>
    </source>
</evidence>
<gene>
    <name evidence="1" type="ORF">ENV79_00410</name>
</gene>
<name>A0A7V6CMG4_UNCW3</name>
<organism evidence="1">
    <name type="scientific">candidate division WOR-3 bacterium</name>
    <dbReference type="NCBI Taxonomy" id="2052148"/>
    <lineage>
        <taxon>Bacteria</taxon>
        <taxon>Bacteria division WOR-3</taxon>
    </lineage>
</organism>
<proteinExistence type="predicted"/>
<reference evidence="1" key="1">
    <citation type="journal article" date="2020" name="mSystems">
        <title>Genome- and Community-Level Interaction Insights into Carbon Utilization and Element Cycling Functions of Hydrothermarchaeota in Hydrothermal Sediment.</title>
        <authorList>
            <person name="Zhou Z."/>
            <person name="Liu Y."/>
            <person name="Xu W."/>
            <person name="Pan J."/>
            <person name="Luo Z.H."/>
            <person name="Li M."/>
        </authorList>
    </citation>
    <scope>NUCLEOTIDE SEQUENCE [LARGE SCALE GENOMIC DNA]</scope>
    <source>
        <strain evidence="1">SpSt-791</strain>
    </source>
</reference>
<sequence length="76" mass="9448">MIKNRRLWEKFERKLREKERVDIEKNFLIFEELLKFALTMNKFSQKDWQEDIKKDIKYAQVINGVKKSNQKNCQRI</sequence>